<dbReference type="Pfam" id="PF12810">
    <property type="entry name" value="ALK_LTK_GRD"/>
    <property type="match status" value="1"/>
</dbReference>
<dbReference type="PRINTS" id="PR00109">
    <property type="entry name" value="TYRKINASE"/>
</dbReference>
<gene>
    <name evidence="21" type="primary">Necator_chrV.g18811</name>
    <name evidence="21" type="ORF">RB195_014020</name>
</gene>
<dbReference type="PROSITE" id="PS00107">
    <property type="entry name" value="PROTEIN_KINASE_ATP"/>
    <property type="match status" value="1"/>
</dbReference>
<keyword evidence="8 16" id="KW-0067">ATP-binding</keyword>
<dbReference type="SMART" id="SM00219">
    <property type="entry name" value="TyrKc"/>
    <property type="match status" value="1"/>
</dbReference>
<evidence type="ECO:0000313" key="22">
    <source>
        <dbReference type="Proteomes" id="UP001303046"/>
    </source>
</evidence>
<evidence type="ECO:0000259" key="20">
    <source>
        <dbReference type="PROSITE" id="PS50060"/>
    </source>
</evidence>
<dbReference type="InterPro" id="IPR055163">
    <property type="entry name" value="ALK/LTK-like_GRD"/>
</dbReference>
<dbReference type="InterPro" id="IPR001245">
    <property type="entry name" value="Ser-Thr/Tyr_kinase_cat_dom"/>
</dbReference>
<organism evidence="21 22">
    <name type="scientific">Necator americanus</name>
    <name type="common">Human hookworm</name>
    <dbReference type="NCBI Taxonomy" id="51031"/>
    <lineage>
        <taxon>Eukaryota</taxon>
        <taxon>Metazoa</taxon>
        <taxon>Ecdysozoa</taxon>
        <taxon>Nematoda</taxon>
        <taxon>Chromadorea</taxon>
        <taxon>Rhabditida</taxon>
        <taxon>Rhabditina</taxon>
        <taxon>Rhabditomorpha</taxon>
        <taxon>Strongyloidea</taxon>
        <taxon>Ancylostomatidae</taxon>
        <taxon>Bunostominae</taxon>
        <taxon>Necator</taxon>
    </lineage>
</organism>
<dbReference type="InterPro" id="IPR008266">
    <property type="entry name" value="Tyr_kinase_AS"/>
</dbReference>
<dbReference type="InterPro" id="IPR020635">
    <property type="entry name" value="Tyr_kinase_cat_dom"/>
</dbReference>
<feature type="region of interest" description="Disordered" evidence="18">
    <location>
        <begin position="1287"/>
        <end position="1310"/>
    </location>
</feature>
<dbReference type="InterPro" id="IPR050122">
    <property type="entry name" value="RTK"/>
</dbReference>
<dbReference type="Proteomes" id="UP001303046">
    <property type="component" value="Unassembled WGS sequence"/>
</dbReference>
<dbReference type="Gene3D" id="1.10.510.10">
    <property type="entry name" value="Transferase(Phosphotransferase) domain 1"/>
    <property type="match status" value="1"/>
</dbReference>
<evidence type="ECO:0000256" key="17">
    <source>
        <dbReference type="RuleBase" id="RU000312"/>
    </source>
</evidence>
<keyword evidence="11" id="KW-0829">Tyrosine-protein kinase</keyword>
<dbReference type="InterPro" id="IPR011009">
    <property type="entry name" value="Kinase-like_dom_sf"/>
</dbReference>
<evidence type="ECO:0000256" key="18">
    <source>
        <dbReference type="SAM" id="MobiDB-lite"/>
    </source>
</evidence>
<evidence type="ECO:0000256" key="13">
    <source>
        <dbReference type="ARBA" id="ARBA00023170"/>
    </source>
</evidence>
<dbReference type="PROSITE" id="PS00109">
    <property type="entry name" value="PROTEIN_KINASE_TYR"/>
    <property type="match status" value="1"/>
</dbReference>
<keyword evidence="4 17" id="KW-0812">Transmembrane</keyword>
<name>A0ABR1E0Z7_NECAM</name>
<evidence type="ECO:0000256" key="5">
    <source>
        <dbReference type="ARBA" id="ARBA00022729"/>
    </source>
</evidence>
<keyword evidence="6 16" id="KW-0547">Nucleotide-binding</keyword>
<feature type="compositionally biased region" description="Low complexity" evidence="18">
    <location>
        <begin position="1301"/>
        <end position="1310"/>
    </location>
</feature>
<keyword evidence="9" id="KW-1133">Transmembrane helix</keyword>
<proteinExistence type="inferred from homology"/>
<evidence type="ECO:0000256" key="6">
    <source>
        <dbReference type="ARBA" id="ARBA00022741"/>
    </source>
</evidence>
<dbReference type="Gene3D" id="2.60.120.200">
    <property type="match status" value="1"/>
</dbReference>
<dbReference type="InterPro" id="IPR000998">
    <property type="entry name" value="MAM_dom"/>
</dbReference>
<evidence type="ECO:0000256" key="7">
    <source>
        <dbReference type="ARBA" id="ARBA00022777"/>
    </source>
</evidence>
<keyword evidence="13 17" id="KW-0675">Receptor</keyword>
<protein>
    <recommendedName>
        <fullName evidence="17">Tyrosine-protein kinase receptor</fullName>
        <ecNumber evidence="17">2.7.10.1</ecNumber>
    </recommendedName>
</protein>
<evidence type="ECO:0000259" key="19">
    <source>
        <dbReference type="PROSITE" id="PS50011"/>
    </source>
</evidence>
<comment type="caution">
    <text evidence="21">The sequence shown here is derived from an EMBL/GenBank/DDBJ whole genome shotgun (WGS) entry which is preliminary data.</text>
</comment>
<evidence type="ECO:0000256" key="16">
    <source>
        <dbReference type="PROSITE-ProRule" id="PRU10141"/>
    </source>
</evidence>
<evidence type="ECO:0000313" key="21">
    <source>
        <dbReference type="EMBL" id="KAK6755396.1"/>
    </source>
</evidence>
<keyword evidence="10" id="KW-0472">Membrane</keyword>
<reference evidence="21 22" key="1">
    <citation type="submission" date="2023-08" db="EMBL/GenBank/DDBJ databases">
        <title>A Necator americanus chromosomal reference genome.</title>
        <authorList>
            <person name="Ilik V."/>
            <person name="Petrzelkova K.J."/>
            <person name="Pardy F."/>
            <person name="Fuh T."/>
            <person name="Niatou-Singa F.S."/>
            <person name="Gouil Q."/>
            <person name="Baker L."/>
            <person name="Ritchie M.E."/>
            <person name="Jex A.R."/>
            <person name="Gazzola D."/>
            <person name="Li H."/>
            <person name="Toshio Fujiwara R."/>
            <person name="Zhan B."/>
            <person name="Aroian R.V."/>
            <person name="Pafco B."/>
            <person name="Schwarz E.M."/>
        </authorList>
    </citation>
    <scope>NUCLEOTIDE SEQUENCE [LARGE SCALE GENOMIC DNA]</scope>
    <source>
        <strain evidence="21 22">Aroian</strain>
        <tissue evidence="21">Whole animal</tissue>
    </source>
</reference>
<keyword evidence="22" id="KW-1185">Reference proteome</keyword>
<evidence type="ECO:0000256" key="9">
    <source>
        <dbReference type="ARBA" id="ARBA00022989"/>
    </source>
</evidence>
<evidence type="ECO:0000256" key="3">
    <source>
        <dbReference type="ARBA" id="ARBA00022679"/>
    </source>
</evidence>
<sequence>MIFFFVLLHLIHCSLLPSYHHRLFHSSIFTEAVGNQMQYVMYIEDNEELAANGRQQLMSFVDPCHELPANGSEDEHKNKINEHLIRCEDGEILDRAGEGYVERHCQNEKKTSGRSLFLRRISYTEEQCSCKIRCEDGTEFFRFAGCRCPHDEFALPDAGCLDPDCIWKPDISRGWTITNATDNKWERIRSETFREEKDYRTRRPHLGQFEAGHFTQPVRLRIECRSEGDAPTMQNSATTECQLGKIVWDDECIAGSSSMPTCELDSKLCDLPGHLRCMDDLLCDLAPDCSNGSDEESCDEQPAHSRCDFNDERAFCDDWTMLTVEQGIPTDHHLLQVKRPIKNVGPIHEARPGGGPFLLYSTEINRNQSLSTRDTFFTSPFHRPIFNDEAKCKLRFRTVRAGADVEWSMSVIHPPWVKGVKPLKISFEEEGRRLQRSWHRISTNIGPQLFPFAIQIEANWVVTSSATGNSFVAVDDISLSVECFDEADQLSPLGDWTSMTIDTCGATGTQRIKRGKCLQRGHRKGPYQFLLIDHQQQIWTVPETLHYRLVACGAEGGSFPSEDVSNGGGCVTADLDLVIGNKLHFSIGQKGESPCDNSVTTPMEKEVRERLCSGKYVDIWLNSSQIHGTGGGGPTTVSLDSTYIIVAAGGGGTYPREFIDGVPKNPAGGLLKSKSSGISERFQMNAGHGISISSPSQQLWSCGDFPNFGGIAAPCDPAAGGGGGYHGGSAQIRNHGLGGSNWIGVNASSYLLEVGARKGDGVVIIYACRLQCPAKSTCFFPNLESAEDMGCLCEYGEIVSPTGICADSKVASLLLQHKFAVMVLLFCLSMCLLGIIQMLRKAYKKLPTTAADQIKLVVMQSDYKDVDVGESYWDQIACLPCLPWNEINIGREIGTGAFGTVHEGRTKDGKGFAVKTICMNKSTSAEAQREFAFEALFMHKFNHPNIVRLHWIQWEPPRLRIILELMEGGDLRSFLREARPTHENMNPFNLNILEIVNISLDIARGCEELNRQKYIHRDLAARNCLLTEKGPNRRAKIGDFGMARDIYENNYYRKGGRAKLPVRWMPPEAFLDGLFTTQTDVWSFGVVLWEISSFGMLPYFGVDNFDVMGLVTNGGRLDAPSNVPIELQEVMRNCWNTKADERPSFSKIVATLELLSQKKELARMPICYLIPTSPTPVSPCLVECSTPLMQPPSPFADTPCTAVTALSPSSPDRAGFGISMTGVPYIPINSGALREVFQEKSARKDEERNSDLEKLVDSDSNADAHGQFSGIVGENIDDTIAKVKQALFGSRVPPTPPPRRPTSLPRLRYN</sequence>
<feature type="compositionally biased region" description="Basic and acidic residues" evidence="18">
    <location>
        <begin position="1241"/>
        <end position="1257"/>
    </location>
</feature>
<dbReference type="PROSITE" id="PS50060">
    <property type="entry name" value="MAM_2"/>
    <property type="match status" value="1"/>
</dbReference>
<comment type="catalytic activity">
    <reaction evidence="15 17">
        <text>L-tyrosyl-[protein] + ATP = O-phospho-L-tyrosyl-[protein] + ADP + H(+)</text>
        <dbReference type="Rhea" id="RHEA:10596"/>
        <dbReference type="Rhea" id="RHEA-COMP:10136"/>
        <dbReference type="Rhea" id="RHEA-COMP:20101"/>
        <dbReference type="ChEBI" id="CHEBI:15378"/>
        <dbReference type="ChEBI" id="CHEBI:30616"/>
        <dbReference type="ChEBI" id="CHEBI:46858"/>
        <dbReference type="ChEBI" id="CHEBI:61978"/>
        <dbReference type="ChEBI" id="CHEBI:456216"/>
        <dbReference type="EC" id="2.7.10.1"/>
    </reaction>
</comment>
<keyword evidence="5" id="KW-0732">Signal</keyword>
<comment type="subcellular location">
    <subcellularLocation>
        <location evidence="1">Cell membrane</location>
        <topology evidence="1">Single-pass type I membrane protein</topology>
    </subcellularLocation>
</comment>
<dbReference type="Pfam" id="PF07714">
    <property type="entry name" value="PK_Tyr_Ser-Thr"/>
    <property type="match status" value="1"/>
</dbReference>
<evidence type="ECO:0000256" key="2">
    <source>
        <dbReference type="ARBA" id="ARBA00022475"/>
    </source>
</evidence>
<keyword evidence="3" id="KW-0808">Transferase</keyword>
<dbReference type="InterPro" id="IPR017441">
    <property type="entry name" value="Protein_kinase_ATP_BS"/>
</dbReference>
<keyword evidence="12" id="KW-1015">Disulfide bond</keyword>
<evidence type="ECO:0000256" key="4">
    <source>
        <dbReference type="ARBA" id="ARBA00022692"/>
    </source>
</evidence>
<evidence type="ECO:0000256" key="10">
    <source>
        <dbReference type="ARBA" id="ARBA00023136"/>
    </source>
</evidence>
<keyword evidence="2" id="KW-1003">Cell membrane</keyword>
<feature type="binding site" evidence="16">
    <location>
        <position position="915"/>
    </location>
    <ligand>
        <name>ATP</name>
        <dbReference type="ChEBI" id="CHEBI:30616"/>
    </ligand>
</feature>
<dbReference type="EMBL" id="JAVFWL010000005">
    <property type="protein sequence ID" value="KAK6755396.1"/>
    <property type="molecule type" value="Genomic_DNA"/>
</dbReference>
<dbReference type="PROSITE" id="PS50011">
    <property type="entry name" value="PROTEIN_KINASE_DOM"/>
    <property type="match status" value="1"/>
</dbReference>
<accession>A0ABR1E0Z7</accession>
<feature type="domain" description="MAM" evidence="20">
    <location>
        <begin position="296"/>
        <end position="485"/>
    </location>
</feature>
<evidence type="ECO:0000256" key="1">
    <source>
        <dbReference type="ARBA" id="ARBA00004251"/>
    </source>
</evidence>
<keyword evidence="14" id="KW-0325">Glycoprotein</keyword>
<dbReference type="PANTHER" id="PTHR24416">
    <property type="entry name" value="TYROSINE-PROTEIN KINASE RECEPTOR"/>
    <property type="match status" value="1"/>
</dbReference>
<dbReference type="PROSITE" id="PS00239">
    <property type="entry name" value="RECEPTOR_TYR_KIN_II"/>
    <property type="match status" value="1"/>
</dbReference>
<comment type="similarity">
    <text evidence="17">Belongs to the protein kinase superfamily. Tyr protein kinase family. Insulin receptor subfamily.</text>
</comment>
<evidence type="ECO:0000256" key="11">
    <source>
        <dbReference type="ARBA" id="ARBA00023137"/>
    </source>
</evidence>
<evidence type="ECO:0000256" key="15">
    <source>
        <dbReference type="ARBA" id="ARBA00051243"/>
    </source>
</evidence>
<evidence type="ECO:0000256" key="14">
    <source>
        <dbReference type="ARBA" id="ARBA00023180"/>
    </source>
</evidence>
<feature type="region of interest" description="Disordered" evidence="18">
    <location>
        <begin position="1241"/>
        <end position="1271"/>
    </location>
</feature>
<keyword evidence="17" id="KW-0597">Phosphoprotein</keyword>
<dbReference type="SUPFAM" id="SSF56112">
    <property type="entry name" value="Protein kinase-like (PK-like)"/>
    <property type="match status" value="1"/>
</dbReference>
<dbReference type="EC" id="2.7.10.1" evidence="17"/>
<dbReference type="InterPro" id="IPR000719">
    <property type="entry name" value="Prot_kinase_dom"/>
</dbReference>
<dbReference type="InterPro" id="IPR002011">
    <property type="entry name" value="Tyr_kinase_rcpt_2_CS"/>
</dbReference>
<evidence type="ECO:0000256" key="12">
    <source>
        <dbReference type="ARBA" id="ARBA00023157"/>
    </source>
</evidence>
<dbReference type="PANTHER" id="PTHR24416:SF604">
    <property type="entry name" value="RECEPTOR PROTEIN-TYROSINE KINASE"/>
    <property type="match status" value="1"/>
</dbReference>
<keyword evidence="7" id="KW-0418">Kinase</keyword>
<evidence type="ECO:0000256" key="8">
    <source>
        <dbReference type="ARBA" id="ARBA00022840"/>
    </source>
</evidence>
<feature type="domain" description="Protein kinase" evidence="19">
    <location>
        <begin position="887"/>
        <end position="1155"/>
    </location>
</feature>